<gene>
    <name evidence="2" type="ORF">EAX62_03335</name>
</gene>
<dbReference type="GO" id="GO:0006797">
    <property type="term" value="P:polyphosphate metabolic process"/>
    <property type="evidence" value="ECO:0007669"/>
    <property type="project" value="InterPro"/>
</dbReference>
<dbReference type="Proteomes" id="UP000275256">
    <property type="component" value="Unassembled WGS sequence"/>
</dbReference>
<sequence length="362" mass="41075">MGKKTKDLWTADPRDVLRAGEGFDLAALDRSDSPGWEGGKKKAKKLMATRASLLSELQERLFAEGRTGGERAVLCIIQGLDTAGKGGIVRHVMGLVDPQGVALRSFGVPTEEERKHHYLWRIRKALPPAGRIGVFDRSHYEDVLVVRVDRLVPEEEWQKRYEEINKFEADLVNNGIIVLKFALMVSHAEQGLRLMERLDRSDKHWKYTTSDLETRSKWPEFQTAYQAVFEKTSTEHAPWYVLPADHKWYARLAVTEILTRTLSEMKLAFPKAEWDVTEQRRMLAETMSTETLAKSLEETRDNVESAMAESIEVRHEVAAMPGVDPQTAQRMAIASKAAWTAELDSAIAQKRQLLADRPDYTG</sequence>
<dbReference type="PANTHER" id="PTHR34383">
    <property type="entry name" value="POLYPHOSPHATE:AMP PHOSPHOTRANSFERASE-RELATED"/>
    <property type="match status" value="1"/>
</dbReference>
<dbReference type="Pfam" id="PF03976">
    <property type="entry name" value="PPK2"/>
    <property type="match status" value="1"/>
</dbReference>
<dbReference type="InterPro" id="IPR022300">
    <property type="entry name" value="PPK2-rel_1"/>
</dbReference>
<dbReference type="GO" id="GO:0016301">
    <property type="term" value="F:kinase activity"/>
    <property type="evidence" value="ECO:0007669"/>
    <property type="project" value="UniProtKB-KW"/>
</dbReference>
<dbReference type="InterPro" id="IPR027417">
    <property type="entry name" value="P-loop_NTPase"/>
</dbReference>
<accession>A0A3M0GWE8</accession>
<comment type="caution">
    <text evidence="2">The sequence shown here is derived from an EMBL/GenBank/DDBJ whole genome shotgun (WGS) entry which is preliminary data.</text>
</comment>
<dbReference type="NCBIfam" id="TIGR03709">
    <property type="entry name" value="PPK2_rel_1"/>
    <property type="match status" value="1"/>
</dbReference>
<keyword evidence="2" id="KW-0808">Transferase</keyword>
<dbReference type="Gene3D" id="3.40.50.300">
    <property type="entry name" value="P-loop containing nucleotide triphosphate hydrolases"/>
    <property type="match status" value="1"/>
</dbReference>
<dbReference type="EMBL" id="REFW01000001">
    <property type="protein sequence ID" value="RMB61676.1"/>
    <property type="molecule type" value="Genomic_DNA"/>
</dbReference>
<organism evidence="2 3">
    <name type="scientific">Tessaracoccus antarcticus</name>
    <dbReference type="NCBI Taxonomy" id="2479848"/>
    <lineage>
        <taxon>Bacteria</taxon>
        <taxon>Bacillati</taxon>
        <taxon>Actinomycetota</taxon>
        <taxon>Actinomycetes</taxon>
        <taxon>Propionibacteriales</taxon>
        <taxon>Propionibacteriaceae</taxon>
        <taxon>Tessaracoccus</taxon>
    </lineage>
</organism>
<dbReference type="GO" id="GO:0016776">
    <property type="term" value="F:phosphotransferase activity, phosphate group as acceptor"/>
    <property type="evidence" value="ECO:0007669"/>
    <property type="project" value="InterPro"/>
</dbReference>
<dbReference type="OrthoDB" id="9775224at2"/>
<keyword evidence="2" id="KW-0418">Kinase</keyword>
<feature type="domain" description="Polyphosphate kinase-2-related" evidence="1">
    <location>
        <begin position="42"/>
        <end position="266"/>
    </location>
</feature>
<keyword evidence="3" id="KW-1185">Reference proteome</keyword>
<evidence type="ECO:0000259" key="1">
    <source>
        <dbReference type="Pfam" id="PF03976"/>
    </source>
</evidence>
<dbReference type="PANTHER" id="PTHR34383:SF3">
    <property type="entry name" value="POLYPHOSPHATE:AMP PHOSPHOTRANSFERASE"/>
    <property type="match status" value="1"/>
</dbReference>
<evidence type="ECO:0000313" key="2">
    <source>
        <dbReference type="EMBL" id="RMB61676.1"/>
    </source>
</evidence>
<proteinExistence type="predicted"/>
<name>A0A3M0GWE8_9ACTN</name>
<protein>
    <submittedName>
        <fullName evidence="2">Polyphosphate kinase 2 family protein</fullName>
    </submittedName>
</protein>
<evidence type="ECO:0000313" key="3">
    <source>
        <dbReference type="Proteomes" id="UP000275256"/>
    </source>
</evidence>
<dbReference type="InterPro" id="IPR022488">
    <property type="entry name" value="PPK2-related"/>
</dbReference>
<dbReference type="SUPFAM" id="SSF52540">
    <property type="entry name" value="P-loop containing nucleoside triphosphate hydrolases"/>
    <property type="match status" value="1"/>
</dbReference>
<dbReference type="RefSeq" id="WP_121900223.1">
    <property type="nucleotide sequence ID" value="NZ_REFW01000001.1"/>
</dbReference>
<dbReference type="AlphaFoldDB" id="A0A3M0GWE8"/>
<reference evidence="2 3" key="1">
    <citation type="submission" date="2018-10" db="EMBL/GenBank/DDBJ databases">
        <title>Tessaracoccus antarcticuss sp. nov., isolated from sediment.</title>
        <authorList>
            <person name="Zhou L.Y."/>
            <person name="Du Z.J."/>
        </authorList>
    </citation>
    <scope>NUCLEOTIDE SEQUENCE [LARGE SCALE GENOMIC DNA]</scope>
    <source>
        <strain evidence="2 3">JDX10</strain>
    </source>
</reference>